<evidence type="ECO:0000256" key="1">
    <source>
        <dbReference type="SAM" id="Phobius"/>
    </source>
</evidence>
<keyword evidence="1" id="KW-0472">Membrane</keyword>
<dbReference type="EMBL" id="JAQZSM010000006">
    <property type="protein sequence ID" value="MDD7971155.1"/>
    <property type="molecule type" value="Genomic_DNA"/>
</dbReference>
<keyword evidence="1" id="KW-0812">Transmembrane</keyword>
<reference evidence="3" key="1">
    <citation type="submission" date="2023-02" db="EMBL/GenBank/DDBJ databases">
        <title>Description of Roseinatronobacter alkalisoli sp. nov., an alkaliphilic bacerium isolated from soda soil.</title>
        <authorList>
            <person name="Wei W."/>
        </authorList>
    </citation>
    <scope>NUCLEOTIDE SEQUENCE</scope>
    <source>
        <strain evidence="3">HJB301</strain>
    </source>
</reference>
<keyword evidence="4" id="KW-1185">Reference proteome</keyword>
<name>A0ABT5T7Q3_9RHOB</name>
<feature type="transmembrane region" description="Helical" evidence="1">
    <location>
        <begin position="122"/>
        <end position="144"/>
    </location>
</feature>
<feature type="signal peptide" evidence="2">
    <location>
        <begin position="1"/>
        <end position="27"/>
    </location>
</feature>
<dbReference type="RefSeq" id="WP_274351842.1">
    <property type="nucleotide sequence ID" value="NZ_JAQZSM010000006.1"/>
</dbReference>
<evidence type="ECO:0000313" key="3">
    <source>
        <dbReference type="EMBL" id="MDD7971155.1"/>
    </source>
</evidence>
<evidence type="ECO:0000256" key="2">
    <source>
        <dbReference type="SAM" id="SignalP"/>
    </source>
</evidence>
<comment type="caution">
    <text evidence="3">The sequence shown here is derived from an EMBL/GenBank/DDBJ whole genome shotgun (WGS) entry which is preliminary data.</text>
</comment>
<organism evidence="3 4">
    <name type="scientific">Roseinatronobacter alkalisoli</name>
    <dbReference type="NCBI Taxonomy" id="3028235"/>
    <lineage>
        <taxon>Bacteria</taxon>
        <taxon>Pseudomonadati</taxon>
        <taxon>Pseudomonadota</taxon>
        <taxon>Alphaproteobacteria</taxon>
        <taxon>Rhodobacterales</taxon>
        <taxon>Paracoccaceae</taxon>
        <taxon>Roseinatronobacter</taxon>
    </lineage>
</organism>
<accession>A0ABT5T7Q3</accession>
<dbReference type="Proteomes" id="UP001431784">
    <property type="component" value="Unassembled WGS sequence"/>
</dbReference>
<keyword evidence="1" id="KW-1133">Transmembrane helix</keyword>
<sequence length="154" mass="16455">MSLRWNLVGIALGMAALLAPQSALSHATQIHAQSVQAIRLHAHYDTGAPMAQAQVIIHAPDAPSEVWGRGVTDRDGHFDFIPDDIAGRWTVQVRQAGHGVVAHIDIGAGEPVIMVTSAQGTWLQRAVMIALVAWGALGTALFAWRKKGRPDAFA</sequence>
<protein>
    <submittedName>
        <fullName evidence="3">Carboxypeptidase-like regulatory domain-containing protein</fullName>
    </submittedName>
</protein>
<feature type="chain" id="PRO_5045918049" evidence="2">
    <location>
        <begin position="28"/>
        <end position="154"/>
    </location>
</feature>
<keyword evidence="2" id="KW-0732">Signal</keyword>
<proteinExistence type="predicted"/>
<gene>
    <name evidence="3" type="ORF">PUT78_08580</name>
</gene>
<evidence type="ECO:0000313" key="4">
    <source>
        <dbReference type="Proteomes" id="UP001431784"/>
    </source>
</evidence>